<keyword evidence="42" id="KW-1262">Eukaryotic host gene expression shutoff by virus</keyword>
<evidence type="ECO:0000256" key="55">
    <source>
        <dbReference type="SAM" id="MobiDB-lite"/>
    </source>
</evidence>
<dbReference type="InterPro" id="IPR001676">
    <property type="entry name" value="Picornavirus_capsid"/>
</dbReference>
<dbReference type="Pfam" id="PF00947">
    <property type="entry name" value="Pico_P2A"/>
    <property type="match status" value="1"/>
</dbReference>
<evidence type="ECO:0000256" key="39">
    <source>
        <dbReference type="ARBA" id="ARBA00023050"/>
    </source>
</evidence>
<evidence type="ECO:0000256" key="41">
    <source>
        <dbReference type="ARBA" id="ARBA00023136"/>
    </source>
</evidence>
<evidence type="ECO:0000256" key="34">
    <source>
        <dbReference type="ARBA" id="ARBA00022844"/>
    </source>
</evidence>
<keyword evidence="34" id="KW-0946">Virion</keyword>
<keyword evidence="9" id="KW-1113">Inhibition of host RLR pathway by virus</keyword>
<evidence type="ECO:0000256" key="48">
    <source>
        <dbReference type="ARBA" id="ARBA00024513"/>
    </source>
</evidence>
<dbReference type="GO" id="GO:0003968">
    <property type="term" value="F:RNA-directed RNA polymerase activity"/>
    <property type="evidence" value="ECO:0007669"/>
    <property type="project" value="UniProtKB-KW"/>
</dbReference>
<keyword evidence="43" id="KW-1035">Host cytoplasm</keyword>
<evidence type="ECO:0000256" key="3">
    <source>
        <dbReference type="ARBA" id="ARBA00004147"/>
    </source>
</evidence>
<dbReference type="Proteomes" id="UP000172330">
    <property type="component" value="Genome"/>
</dbReference>
<comment type="subunit">
    <text evidence="6">Interacts with protein 3CD.</text>
</comment>
<organism evidence="60">
    <name type="scientific">Bovine picornavirus</name>
    <dbReference type="NCBI Taxonomy" id="1564115"/>
    <lineage>
        <taxon>Viruses</taxon>
        <taxon>Riboviria</taxon>
        <taxon>Orthornavirae</taxon>
        <taxon>Pisuviricota</taxon>
        <taxon>Pisoniviricetes</taxon>
        <taxon>Picornavirales</taxon>
        <taxon>Picornaviridae</taxon>
        <taxon>Caphthovirinae</taxon>
        <taxon>Bopivirus</taxon>
        <taxon>Bopivirus abovi</taxon>
        <taxon>Bopivirus A</taxon>
    </lineage>
</organism>
<dbReference type="GO" id="GO:0019062">
    <property type="term" value="P:virion attachment to host cell"/>
    <property type="evidence" value="ECO:0007669"/>
    <property type="project" value="UniProtKB-KW"/>
</dbReference>
<dbReference type="InterPro" id="IPR059138">
    <property type="entry name" value="Pico_VP1"/>
</dbReference>
<dbReference type="GO" id="GO:0006351">
    <property type="term" value="P:DNA-templated transcription"/>
    <property type="evidence" value="ECO:0007669"/>
    <property type="project" value="InterPro"/>
</dbReference>
<evidence type="ECO:0000256" key="15">
    <source>
        <dbReference type="ARBA" id="ARBA00022561"/>
    </source>
</evidence>
<keyword evidence="10" id="KW-0696">RNA-directed RNA polymerase</keyword>
<keyword evidence="40" id="KW-0406">Ion transport</keyword>
<dbReference type="InterPro" id="IPR014759">
    <property type="entry name" value="Helicase_SF3_ssRNA_vir"/>
</dbReference>
<evidence type="ECO:0000256" key="35">
    <source>
        <dbReference type="ARBA" id="ARBA00022870"/>
    </source>
</evidence>
<feature type="compositionally biased region" description="Basic and acidic residues" evidence="55">
    <location>
        <begin position="922"/>
        <end position="934"/>
    </location>
</feature>
<keyword evidence="21" id="KW-0548">Nucleotidyltransferase</keyword>
<dbReference type="Gene3D" id="6.10.20.20">
    <property type="entry name" value="Poliovirus 3A protein-like"/>
    <property type="match status" value="1"/>
</dbReference>
<keyword evidence="42" id="KW-1099">Inhibition of host mRNA nuclear export by virus</keyword>
<dbReference type="InterPro" id="IPR000199">
    <property type="entry name" value="Peptidase_C3A/C3B_picornavir"/>
</dbReference>
<dbReference type="Pfam" id="PF00680">
    <property type="entry name" value="RdRP_1"/>
    <property type="match status" value="1"/>
</dbReference>
<dbReference type="GO" id="GO:0042025">
    <property type="term" value="C:host cell nucleus"/>
    <property type="evidence" value="ECO:0007669"/>
    <property type="project" value="UniProtKB-SubCell"/>
</dbReference>
<evidence type="ECO:0000256" key="17">
    <source>
        <dbReference type="ARBA" id="ARBA00022581"/>
    </source>
</evidence>
<evidence type="ECO:0000256" key="25">
    <source>
        <dbReference type="ARBA" id="ARBA00022737"/>
    </source>
</evidence>
<dbReference type="Gene3D" id="1.20.960.20">
    <property type="match status" value="1"/>
</dbReference>
<dbReference type="InterPro" id="IPR000081">
    <property type="entry name" value="Peptidase_C3"/>
</dbReference>
<keyword evidence="36" id="KW-1164">Virus endocytosis by host</keyword>
<evidence type="ECO:0000256" key="56">
    <source>
        <dbReference type="SAM" id="Phobius"/>
    </source>
</evidence>
<evidence type="ECO:0000256" key="19">
    <source>
        <dbReference type="ARBA" id="ARBA00022670"/>
    </source>
</evidence>
<dbReference type="GO" id="GO:0044162">
    <property type="term" value="C:host cell cytoplasmic vesicle membrane"/>
    <property type="evidence" value="ECO:0007669"/>
    <property type="project" value="UniProtKB-SubCell"/>
</dbReference>
<keyword evidence="47" id="KW-0407">Ion channel</keyword>
<keyword evidence="16" id="KW-1048">Host nucleus</keyword>
<keyword evidence="46" id="KW-1160">Virus entry into host cell</keyword>
<keyword evidence="42" id="KW-1190">Host gene expression shutoff by virus</keyword>
<keyword evidence="8" id="KW-0813">Transport</keyword>
<keyword evidence="20" id="KW-0808">Transferase</keyword>
<keyword evidence="22" id="KW-1143">T=pseudo3 icosahedral capsid protein</keyword>
<feature type="domain" description="Peptidase C3" evidence="59">
    <location>
        <begin position="1731"/>
        <end position="1907"/>
    </location>
</feature>
<keyword evidence="44" id="KW-0899">Viral immunoevasion</keyword>
<dbReference type="Gene3D" id="3.30.70.270">
    <property type="match status" value="1"/>
</dbReference>
<comment type="function">
    <text evidence="49">Forms an icosahedral capsid of pseudo T=3 symmetry with capsid proteins VP2 and VP3. The capsid is 300 Angstroms in diameter, composed of 60 copies of each capsid protein and enclosing the viral positive strand RNA genome.</text>
</comment>
<dbReference type="GO" id="GO:0034220">
    <property type="term" value="P:monoatomic ion transmembrane transport"/>
    <property type="evidence" value="ECO:0007669"/>
    <property type="project" value="UniProtKB-KW"/>
</dbReference>
<dbReference type="PROSITE" id="PS51874">
    <property type="entry name" value="PCV_3C_PRO"/>
    <property type="match status" value="1"/>
</dbReference>
<comment type="function">
    <text evidence="2">Induces and associates with structural rearrangements of intracellular membranes. Displays RNA-binding, nucleotide binding and NTPase activities. May play a role in virion morphogenesis and viral RNA encapsidation by interacting with the capsid protein VP3.</text>
</comment>
<evidence type="ECO:0000256" key="31">
    <source>
        <dbReference type="ARBA" id="ARBA00022807"/>
    </source>
</evidence>
<evidence type="ECO:0000256" key="2">
    <source>
        <dbReference type="ARBA" id="ARBA00002372"/>
    </source>
</evidence>
<evidence type="ECO:0000256" key="54">
    <source>
        <dbReference type="ARBA" id="ARBA00054285"/>
    </source>
</evidence>
<dbReference type="GO" id="GO:0039520">
    <property type="term" value="P:symbiont-mediated activation of host autophagy"/>
    <property type="evidence" value="ECO:0007669"/>
    <property type="project" value="UniProtKB-KW"/>
</dbReference>
<sequence length="2375" mass="266950">MRKLRAVPTTLVFLCFLYFILNFYGDNSWKIRVIMPVLCVPIRSVLEIFNVTSRRGRIITRRIYVYVRGSIGKIVYEAVVFVSGNKRLNSRRHNTGLTVSKPSSGNRTENITAASGAHITNINYYGTSYAAARGDASTQMDPEKFTKPVMDLANQTLGPSLKSPTVEECGYSDRIMQLTAGNSTITTQEAACAVVAYGEWPNGKISIGQAVDKPSTPGTSVERFFTFDSIDWTTSYKGQLFHLPGCLKNMGVFGSNMTYHYLMNSGFVAHVQLNATKFHQGAILVCAIPECQLEQEPTADVEEIPENFHQTYPKAQCTIFPHQIINIRTNNAATIVMPYFNCVPSENGLTHNYWTLAIIPLVPLQYSAGASTQVPITVTIAPLNSYFSGLRNQVTGQGVPMFEVPGSGQFITTLANTGYPALPFFEPTHGLHIPGEFVNFMEVCQIDTFCKAGDSELYFGVGQGRYTNNKPLKSWDMSLMSNLFTETYLSKFAKFYSQYRGSIKLTFLFTGSALTTGKFLIAYTPPGGDAPPDRESAMLATHAIWDIGLQSSFSFIIPWISATQFRFSNQSGNVYSYAGYITFFYQTALVTPPSTPQSSNILVMASACDDFEFRVATDNAYYQGLGDKLGKIISESVDTTMEKVVTKALEAPKMDAGLTIQEGEASALTAVETGASASTESTQLMETRDCSLTFSRFETSVTSFYSRYAKFFAETLDMSADKQSMLVTELYFNKEKSTQLAIRTKYRMATYFRCHFDVVIVVHMSEMLDKSSTQPYVFQAIYVPPGASVPGTWASPEWSVPTTPSCYFKSTDPPASLRLPFISPSHAYASRYNGYSNFNTQSAQYGEYPGNFIGHLAIRTLSHHTTNTAVSGKFNVLMFARPVDVKVWGPRPIISLKRSSRVARSTGRVEIVSLEEDGDILHHHASHDGSDLRRKQTGPKRRNKKKRQQPGVAKTPDYNPKLPTFRYPYDLIHMFHGIPVTKRAVLIPFHLLQYDLLLQTMGGFTYEPYDVFVDDIDYDCAALVFKRDLFEPVQLCDPCDDYIYYSTCRTVNYDYTLKFTKYYELDNVVMDATPDVPEHVQYSLVEVNYPIPDGWCGSALYCRAGVIGIATGTSEEAGTFTYIKRIPWINELINGPKQQQGLAEKQGITDWFSDTAKNMAKAFGTSLTDTMIEEIKDASDGLDFKADIVKTLLLWLVKAVCACVIISKAEDKISACVAVGCMLGADIISMSPFDWLKQKICSHFKWNHEQGVSEWIKEFNAACTAAKGLEWIGDKILQFVNWIKKIFARENKHKTKFMKQLEKLPELMENIDKIFAHRGAYSNEQIAKVCKQMRLLKMGADIFGVERNHATNQIVKYYNKTLTLVNMLQRPRSEPVAILIHGAPGTGKSLATEALGRLISKRFGVEQPYCLPPDPKHFDGYCQQPVVIMDDVGQNPDGEDVKLFCQMVSTTNFQVPMAALEDKGICFTSHFVLASTNCQDLKPPTISEPKALERRFVLNLDVEIQEKYKVQGKLNASAALDKCSDVHTSVFLKCCPLFCGKAILFKDRKSGIRYSLDGIAKVLLDIHNSRHKCLDKLDAMFQGDPDCVCGGAMHHEMEPDSEEWFQTDFDEEPNVLKTYEEIAEETNVTLKPLPREVADLIRAIPDERIIKYCAQKGWLLSPETSLTIVRNDVRRMVNDIALGLTIVSSIAAIGMFVYFLFKLFSNQQGSYESIQKTLPKPPQIRRMVVEQGSNEFERSLLKRNLFPTVTEKGGFSGIGLFDKWMMLPTHAGPTNVVEFENRTYSVLDCVVLHNEKGPLEVMLVKLDRPVNFRDIRKYFITSFSSVKANLVVNSPRFEDKIYNVGRVTAFGFLNLSFHPVYNTCTYLYPTQIGQCGGLIVSGSSIVGMHIGGDGANGYAAIVTQKMFKAVEQGEIVKVERSPKMVNVTTRTQLHPSPFFDVFPGTKEPAVLSEKDPRLSRYVNFEDTLFSKYFKNKDCKDGPTQNMVVAVKHYASQLKPLLQSTAKLSLEEVVYGTTNLEGLDLKTSAGWPYVTMGIKKKDLIPEKGQGLHNLIQALDLHGYDLPFVTYLKDELRPLEKVEQGRTRLIECASLNDTIRMKTVFGNLFRMMHANVGVATGSAVGCDPDVDWSVFYRQFKDLYLIGFDYSNYDGSLTSQWFMCLIMLLLELGYTEEDVKCIEHIVNSKHVYKDLLLTIEGGMPSGTSGTSIFNSMINNIIIRTLVLDVYKGIDLDHLKILAYGDDVMVGYVYPLDASLLAEQGTNYGLVMTPPDKSACFNEINLENVTFLKRRFKPDETFPFLIHPVFPMEQVFESIRWSRNDNTLQEHILSLCQLAWHNGREEYDDFIVRCKSIPIGKMMRYPEFDVLRQNWLDKF</sequence>
<evidence type="ECO:0000256" key="32">
    <source>
        <dbReference type="ARBA" id="ARBA00022833"/>
    </source>
</evidence>
<keyword evidence="38" id="KW-1182">Viral ion channel</keyword>
<dbReference type="InterPro" id="IPR033703">
    <property type="entry name" value="Rhv-like"/>
</dbReference>
<evidence type="ECO:0000256" key="43">
    <source>
        <dbReference type="ARBA" id="ARBA00023200"/>
    </source>
</evidence>
<dbReference type="GO" id="GO:0004197">
    <property type="term" value="F:cysteine-type endopeptidase activity"/>
    <property type="evidence" value="ECO:0007669"/>
    <property type="project" value="InterPro"/>
</dbReference>
<comment type="subunit">
    <text evidence="52">Homohexamer; forms a hexameric ring structure with 6-fold symmetry characteristic of AAA+ ATPases. Interacts (via N-terminus) with host RTN3 (via reticulon domain); this interaction is important for viral replication. Interacts with capsid protein VP3; this interaction may be important for virion morphogenesis.</text>
</comment>
<evidence type="ECO:0000256" key="27">
    <source>
        <dbReference type="ARBA" id="ARBA00022771"/>
    </source>
</evidence>
<keyword evidence="28" id="KW-0378">Hydrolase</keyword>
<evidence type="ECO:0000256" key="40">
    <source>
        <dbReference type="ARBA" id="ARBA00023065"/>
    </source>
</evidence>
<feature type="compositionally biased region" description="Basic residues" evidence="55">
    <location>
        <begin position="935"/>
        <end position="948"/>
    </location>
</feature>
<name>A0A0M5MYL6_9PICO</name>
<keyword evidence="35" id="KW-1043">Host membrane</keyword>
<keyword evidence="41 56" id="KW-0472">Membrane</keyword>
<dbReference type="InterPro" id="IPR027417">
    <property type="entry name" value="P-loop_NTPase"/>
</dbReference>
<keyword evidence="17" id="KW-0945">Host-virus interaction</keyword>
<evidence type="ECO:0000313" key="60">
    <source>
        <dbReference type="EMBL" id="BAS29596.1"/>
    </source>
</evidence>
<evidence type="ECO:0000256" key="37">
    <source>
        <dbReference type="ARBA" id="ARBA00022953"/>
    </source>
</evidence>
<evidence type="ECO:0000259" key="58">
    <source>
        <dbReference type="PROSITE" id="PS51218"/>
    </source>
</evidence>
<comment type="cofactor">
    <cofactor evidence="1">
        <name>Mg(2+)</name>
        <dbReference type="ChEBI" id="CHEBI:18420"/>
    </cofactor>
</comment>
<dbReference type="SUPFAM" id="SSF52540">
    <property type="entry name" value="P-loop containing nucleoside triphosphate hydrolases"/>
    <property type="match status" value="1"/>
</dbReference>
<evidence type="ECO:0000256" key="4">
    <source>
        <dbReference type="ARBA" id="ARBA00004295"/>
    </source>
</evidence>
<dbReference type="GO" id="GO:0015267">
    <property type="term" value="F:channel activity"/>
    <property type="evidence" value="ECO:0007669"/>
    <property type="project" value="UniProtKB-KW"/>
</dbReference>
<dbReference type="InterPro" id="IPR043502">
    <property type="entry name" value="DNA/RNA_pol_sf"/>
</dbReference>
<accession>A0A0M5MYL6</accession>
<evidence type="ECO:0000256" key="51">
    <source>
        <dbReference type="ARBA" id="ARBA00046425"/>
    </source>
</evidence>
<dbReference type="Gene3D" id="2.40.10.120">
    <property type="match status" value="1"/>
</dbReference>
<dbReference type="CDD" id="cd00205">
    <property type="entry name" value="rhv_like"/>
    <property type="match status" value="3"/>
</dbReference>
<dbReference type="GO" id="GO:0005198">
    <property type="term" value="F:structural molecule activity"/>
    <property type="evidence" value="ECO:0007669"/>
    <property type="project" value="InterPro"/>
</dbReference>
<dbReference type="InterPro" id="IPR000605">
    <property type="entry name" value="Helicase_SF3_ssDNA/RNA_vir"/>
</dbReference>
<evidence type="ECO:0000256" key="7">
    <source>
        <dbReference type="ARBA" id="ARBA00020107"/>
    </source>
</evidence>
<dbReference type="Gene3D" id="2.40.10.10">
    <property type="entry name" value="Trypsin-like serine proteases"/>
    <property type="match status" value="1"/>
</dbReference>
<keyword evidence="31" id="KW-0788">Thiol protease</keyword>
<evidence type="ECO:0000256" key="8">
    <source>
        <dbReference type="ARBA" id="ARBA00022448"/>
    </source>
</evidence>
<dbReference type="GO" id="GO:0003723">
    <property type="term" value="F:RNA binding"/>
    <property type="evidence" value="ECO:0007669"/>
    <property type="project" value="InterPro"/>
</dbReference>
<evidence type="ECO:0000256" key="44">
    <source>
        <dbReference type="ARBA" id="ARBA00023280"/>
    </source>
</evidence>
<evidence type="ECO:0000256" key="42">
    <source>
        <dbReference type="ARBA" id="ARBA00023197"/>
    </source>
</evidence>
<comment type="function">
    <text evidence="54">Acts as a primer for viral RNA replication and remains covalently bound to viral genomic RNA. VPg is uridylylated prior to priming replication into VPg-pUpU. The oriI viral genomic sequence may act as a template for this. The VPg-pUpU is then used as primer on the genomic RNA poly(A) by the RNA-dependent RNA polymerase to replicate the viral genome. During genome replication, the VPg-RNA linkage is removed by the host TDP2, thereby accelerating replication. During the late stage of the replication cycle, host TDP2 is excluded from sites of viral RNA synthesis and encapsidation, allowing for the generation of progeny virions.</text>
</comment>
<dbReference type="Pfam" id="PF01552">
    <property type="entry name" value="Pico_P2B"/>
    <property type="match status" value="1"/>
</dbReference>
<evidence type="ECO:0000256" key="23">
    <source>
        <dbReference type="ARBA" id="ARBA00022707"/>
    </source>
</evidence>
<dbReference type="GO" id="GO:0006508">
    <property type="term" value="P:proteolysis"/>
    <property type="evidence" value="ECO:0007669"/>
    <property type="project" value="UniProtKB-KW"/>
</dbReference>
<dbReference type="PROSITE" id="PS51218">
    <property type="entry name" value="SF3_HELICASE_2"/>
    <property type="match status" value="1"/>
</dbReference>
<evidence type="ECO:0000259" key="57">
    <source>
        <dbReference type="PROSITE" id="PS50507"/>
    </source>
</evidence>
<dbReference type="GO" id="GO:0052170">
    <property type="term" value="P:symbiont-mediated suppression of host innate immune response"/>
    <property type="evidence" value="ECO:0007669"/>
    <property type="project" value="UniProtKB-KW"/>
</dbReference>
<dbReference type="GO" id="GO:0039522">
    <property type="term" value="P:symbiont-mediated suppression of host mRNA export from nucleus"/>
    <property type="evidence" value="ECO:0007669"/>
    <property type="project" value="UniProtKB-KW"/>
</dbReference>
<dbReference type="GO" id="GO:0008270">
    <property type="term" value="F:zinc ion binding"/>
    <property type="evidence" value="ECO:0007669"/>
    <property type="project" value="UniProtKB-KW"/>
</dbReference>
<proteinExistence type="predicted"/>
<dbReference type="InterPro" id="IPR043504">
    <property type="entry name" value="Peptidase_S1_PA_chymotrypsin"/>
</dbReference>
<evidence type="ECO:0000256" key="22">
    <source>
        <dbReference type="ARBA" id="ARBA00022706"/>
    </source>
</evidence>
<evidence type="ECO:0000256" key="1">
    <source>
        <dbReference type="ARBA" id="ARBA00001946"/>
    </source>
</evidence>
<dbReference type="Pfam" id="PF22663">
    <property type="entry name" value="Rhv_5"/>
    <property type="match status" value="1"/>
</dbReference>
<dbReference type="GO" id="GO:0039694">
    <property type="term" value="P:viral RNA genome replication"/>
    <property type="evidence" value="ECO:0007669"/>
    <property type="project" value="InterPro"/>
</dbReference>
<evidence type="ECO:0000256" key="6">
    <source>
        <dbReference type="ARBA" id="ARBA00011647"/>
    </source>
</evidence>
<evidence type="ECO:0000256" key="10">
    <source>
        <dbReference type="ARBA" id="ARBA00022484"/>
    </source>
</evidence>
<feature type="transmembrane region" description="Helical" evidence="56">
    <location>
        <begin position="7"/>
        <end position="25"/>
    </location>
</feature>
<evidence type="ECO:0000256" key="36">
    <source>
        <dbReference type="ARBA" id="ARBA00022890"/>
    </source>
</evidence>
<dbReference type="InterPro" id="IPR002527">
    <property type="entry name" value="Pico_P2B"/>
</dbReference>
<evidence type="ECO:0000256" key="52">
    <source>
        <dbReference type="ARBA" id="ARBA00046779"/>
    </source>
</evidence>
<keyword evidence="14" id="KW-1192">Host mRNA suppression by virus</keyword>
<evidence type="ECO:0000256" key="38">
    <source>
        <dbReference type="ARBA" id="ARBA00023039"/>
    </source>
</evidence>
<keyword evidence="18" id="KW-1090">Inhibition of host innate immune response by virus</keyword>
<feature type="domain" description="SF3 helicase" evidence="58">
    <location>
        <begin position="1355"/>
        <end position="1517"/>
    </location>
</feature>
<evidence type="ECO:0000256" key="50">
    <source>
        <dbReference type="ARBA" id="ARBA00045482"/>
    </source>
</evidence>
<comment type="catalytic activity">
    <reaction evidence="48">
        <text>Selective cleavage of Tyr-|-Gly bond in the picornavirus polyprotein.</text>
        <dbReference type="EC" id="3.4.22.29"/>
    </reaction>
</comment>
<evidence type="ECO:0000256" key="53">
    <source>
        <dbReference type="ARBA" id="ARBA00047631"/>
    </source>
</evidence>
<evidence type="ECO:0000256" key="47">
    <source>
        <dbReference type="ARBA" id="ARBA00023303"/>
    </source>
</evidence>
<keyword evidence="26" id="KW-0547">Nucleotide-binding</keyword>
<dbReference type="InterPro" id="IPR036203">
    <property type="entry name" value="P3A_soluble_dom"/>
</dbReference>
<dbReference type="Gene3D" id="2.60.120.20">
    <property type="match status" value="3"/>
</dbReference>
<keyword evidence="23" id="KW-0519">Myristate</keyword>
<dbReference type="SUPFAM" id="SSF56672">
    <property type="entry name" value="DNA/RNA polymerases"/>
    <property type="match status" value="1"/>
</dbReference>
<evidence type="ECO:0000256" key="49">
    <source>
        <dbReference type="ARBA" id="ARBA00045131"/>
    </source>
</evidence>
<dbReference type="SUPFAM" id="SSF88633">
    <property type="entry name" value="Positive stranded ssRNA viruses"/>
    <property type="match status" value="2"/>
</dbReference>
<keyword evidence="15" id="KW-0167">Capsid protein</keyword>
<keyword evidence="25" id="KW-0677">Repeat</keyword>
<dbReference type="GO" id="GO:0003724">
    <property type="term" value="F:RNA helicase activity"/>
    <property type="evidence" value="ECO:0007669"/>
    <property type="project" value="InterPro"/>
</dbReference>
<keyword evidence="24" id="KW-0479">Metal-binding</keyword>
<feature type="domain" description="RdRp catalytic" evidence="57">
    <location>
        <begin position="2140"/>
        <end position="2256"/>
    </location>
</feature>
<keyword evidence="29" id="KW-1161">Viral attachment to host cell</keyword>
<evidence type="ECO:0000256" key="12">
    <source>
        <dbReference type="ARBA" id="ARBA00022520"/>
    </source>
</evidence>
<evidence type="ECO:0000256" key="13">
    <source>
        <dbReference type="ARBA" id="ARBA00022553"/>
    </source>
</evidence>
<evidence type="ECO:0000256" key="29">
    <source>
        <dbReference type="ARBA" id="ARBA00022804"/>
    </source>
</evidence>
<keyword evidence="39" id="KW-1072">Activation of host autophagy by virus</keyword>
<keyword evidence="37" id="KW-0693">Viral RNA replication</keyword>
<dbReference type="InterPro" id="IPR007094">
    <property type="entry name" value="RNA-dir_pol_PSvirus"/>
</dbReference>
<evidence type="ECO:0000256" key="45">
    <source>
        <dbReference type="ARBA" id="ARBA00023288"/>
    </source>
</evidence>
<evidence type="ECO:0000256" key="5">
    <source>
        <dbReference type="ARBA" id="ARBA00004328"/>
    </source>
</evidence>
<keyword evidence="11" id="KW-1036">Host cytoplasmic vesicle</keyword>
<evidence type="ECO:0000256" key="16">
    <source>
        <dbReference type="ARBA" id="ARBA00022562"/>
    </source>
</evidence>
<keyword evidence="36" id="KW-1162">Viral penetration into host cytoplasm</keyword>
<keyword evidence="19" id="KW-0645">Protease</keyword>
<dbReference type="GO" id="GO:0019028">
    <property type="term" value="C:viral capsid"/>
    <property type="evidence" value="ECO:0007669"/>
    <property type="project" value="UniProtKB-KW"/>
</dbReference>
<evidence type="ECO:0000256" key="20">
    <source>
        <dbReference type="ARBA" id="ARBA00022679"/>
    </source>
</evidence>
<protein>
    <recommendedName>
        <fullName evidence="7">Genome polyprotein</fullName>
    </recommendedName>
</protein>
<evidence type="ECO:0000256" key="9">
    <source>
        <dbReference type="ARBA" id="ARBA00022482"/>
    </source>
</evidence>
<comment type="subunit">
    <text evidence="51">Homodimer. Interacts with host GBF1. Interacts (via GOLD domain) with host ACBD3 (via GOLD domain); this interaction allows the formation of a viral protein 3A/ACBD3 heterotetramer with a 2:2 stoichiometry, which will stimulate the recruitment of host PI4KB in order to synthesize PI4P at the viral RNA replication sites.</text>
</comment>
<dbReference type="InterPro" id="IPR044067">
    <property type="entry name" value="PCV_3C_PRO"/>
</dbReference>
<keyword evidence="56" id="KW-0812">Transmembrane</keyword>
<evidence type="ECO:0000256" key="28">
    <source>
        <dbReference type="ARBA" id="ARBA00022801"/>
    </source>
</evidence>
<keyword evidence="13" id="KW-0597">Phosphoprotein</keyword>
<dbReference type="SUPFAM" id="SSF50494">
    <property type="entry name" value="Trypsin-like serine proteases"/>
    <property type="match status" value="2"/>
</dbReference>
<evidence type="ECO:0000259" key="59">
    <source>
        <dbReference type="PROSITE" id="PS51874"/>
    </source>
</evidence>
<evidence type="ECO:0000256" key="26">
    <source>
        <dbReference type="ARBA" id="ARBA00022741"/>
    </source>
</evidence>
<evidence type="ECO:0000256" key="21">
    <source>
        <dbReference type="ARBA" id="ARBA00022695"/>
    </source>
</evidence>
<dbReference type="EMBL" id="LC036581">
    <property type="protein sequence ID" value="BAS29596.1"/>
    <property type="molecule type" value="Genomic_RNA"/>
</dbReference>
<evidence type="ECO:0000256" key="14">
    <source>
        <dbReference type="ARBA" id="ARBA00022557"/>
    </source>
</evidence>
<evidence type="ECO:0000256" key="30">
    <source>
        <dbReference type="ARBA" id="ARBA00022806"/>
    </source>
</evidence>
<dbReference type="Pfam" id="PF00910">
    <property type="entry name" value="RNA_helicase"/>
    <property type="match status" value="1"/>
</dbReference>
<dbReference type="Pfam" id="PF00073">
    <property type="entry name" value="Rhv"/>
    <property type="match status" value="2"/>
</dbReference>
<keyword evidence="56" id="KW-1133">Transmembrane helix</keyword>
<comment type="catalytic activity">
    <reaction evidence="53">
        <text>a ribonucleoside 5'-triphosphate + H2O = a ribonucleoside 5'-diphosphate + phosphate + H(+)</text>
        <dbReference type="Rhea" id="RHEA:23680"/>
        <dbReference type="ChEBI" id="CHEBI:15377"/>
        <dbReference type="ChEBI" id="CHEBI:15378"/>
        <dbReference type="ChEBI" id="CHEBI:43474"/>
        <dbReference type="ChEBI" id="CHEBI:57930"/>
        <dbReference type="ChEBI" id="CHEBI:61557"/>
        <dbReference type="EC" id="3.6.1.15"/>
    </reaction>
</comment>
<dbReference type="InterPro" id="IPR029053">
    <property type="entry name" value="Viral_coat"/>
</dbReference>
<evidence type="ECO:0000256" key="46">
    <source>
        <dbReference type="ARBA" id="ARBA00023296"/>
    </source>
</evidence>
<evidence type="ECO:0000256" key="18">
    <source>
        <dbReference type="ARBA" id="ARBA00022632"/>
    </source>
</evidence>
<comment type="subcellular location">
    <subcellularLocation>
        <location evidence="4">Host cytoplasmic vesicle membrane</location>
        <topology evidence="4">Peripheral membrane protein</topology>
        <orientation evidence="4">Cytoplasmic side</orientation>
    </subcellularLocation>
    <subcellularLocation>
        <location evidence="3">Host nucleus</location>
    </subcellularLocation>
    <subcellularLocation>
        <location evidence="5">Virion</location>
    </subcellularLocation>
</comment>
<evidence type="ECO:0000256" key="33">
    <source>
        <dbReference type="ARBA" id="ARBA00022840"/>
    </source>
</evidence>
<reference evidence="60" key="1">
    <citation type="journal article" date="2015" name="Virus Res.">
        <title>Identification and complete genome analysis of a novel bovine picornavirus in Japan.</title>
        <authorList>
            <person name="Nagai M."/>
            <person name="Omatsu T."/>
            <person name="Aoki H."/>
            <person name="Kaku Y."/>
            <person name="Belsham G.J."/>
            <person name="Haga K."/>
            <person name="Naoi Y."/>
            <person name="Sano K."/>
            <person name="Umetsu M."/>
            <person name="Shiokawa M."/>
            <person name="Tsuchiaka S."/>
            <person name="Furuya T."/>
            <person name="Okazaki S."/>
            <person name="Katayama Y."/>
            <person name="Oba M."/>
            <person name="Shirai J."/>
            <person name="Katayama K."/>
            <person name="Mizutani T."/>
        </authorList>
    </citation>
    <scope>NUCLEOTIDE SEQUENCE [LARGE SCALE GENOMIC DNA]</scope>
    <source>
        <strain evidence="60">Bo-12-11/2009/JPN</strain>
    </source>
</reference>
<dbReference type="InterPro" id="IPR001205">
    <property type="entry name" value="RNA-dir_pol_C"/>
</dbReference>
<evidence type="ECO:0000256" key="24">
    <source>
        <dbReference type="ARBA" id="ARBA00022723"/>
    </source>
</evidence>
<feature type="region of interest" description="Disordered" evidence="55">
    <location>
        <begin position="922"/>
        <end position="959"/>
    </location>
</feature>
<dbReference type="PROSITE" id="PS50507">
    <property type="entry name" value="RDRP_SSRNA_POS"/>
    <property type="match status" value="1"/>
</dbReference>
<evidence type="ECO:0000256" key="11">
    <source>
        <dbReference type="ARBA" id="ARBA00022488"/>
    </source>
</evidence>
<dbReference type="GO" id="GO:0005524">
    <property type="term" value="F:ATP binding"/>
    <property type="evidence" value="ECO:0007669"/>
    <property type="project" value="UniProtKB-KW"/>
</dbReference>
<keyword evidence="30" id="KW-0347">Helicase</keyword>
<keyword evidence="32" id="KW-0862">Zinc</keyword>
<keyword evidence="45" id="KW-0449">Lipoprotein</keyword>
<comment type="function">
    <text evidence="50">Localizes the viral replication complex to the surface of membranous vesicles. It inhibits host cell endoplasmic reticulum-to-Golgi apparatus transport and causes the disassembly of the Golgi complex, possibly through GBF1 interaction. This would result in depletion of MHC, trail receptors and IFN receptors at the host cell surface. Plays an essential role in viral RNA replication by recruiting ACBD3 and PI4KB at the viral replication sites, thereby allowing the formation of the rearranged membranous structures where viral replication takes place.</text>
</comment>
<keyword evidence="27" id="KW-0863">Zinc-finger</keyword>
<keyword evidence="12" id="KW-0191">Covalent protein-RNA linkage</keyword>
<dbReference type="Pfam" id="PF00548">
    <property type="entry name" value="Peptidase_C3"/>
    <property type="match status" value="1"/>
</dbReference>
<dbReference type="SUPFAM" id="SSF89043">
    <property type="entry name" value="Soluble domain of poliovirus core protein 3a"/>
    <property type="match status" value="1"/>
</dbReference>
<dbReference type="Gene3D" id="4.10.880.10">
    <property type="entry name" value="Poliovirus 3D polymerase Domain 1 (Nucleotidyltransferase)"/>
    <property type="match status" value="2"/>
</dbReference>
<dbReference type="GO" id="GO:0075509">
    <property type="term" value="P:endocytosis involved in viral entry into host cell"/>
    <property type="evidence" value="ECO:0007669"/>
    <property type="project" value="UniProtKB-KW"/>
</dbReference>
<dbReference type="InterPro" id="IPR043128">
    <property type="entry name" value="Rev_trsase/Diguanyl_cyclase"/>
</dbReference>
<dbReference type="GO" id="GO:0017111">
    <property type="term" value="F:ribonucleoside triphosphate phosphatase activity"/>
    <property type="evidence" value="ECO:0007669"/>
    <property type="project" value="UniProtKB-EC"/>
</dbReference>
<keyword evidence="33" id="KW-0067">ATP-binding</keyword>
<dbReference type="InterPro" id="IPR009003">
    <property type="entry name" value="Peptidase_S1_PA"/>
</dbReference>